<name>H1UXI9_COLHI</name>
<dbReference type="PANTHER" id="PTHR24287:SF5">
    <property type="entry name" value="P450, PUTATIVE (EUROFUNG)-RELATED"/>
    <property type="match status" value="1"/>
</dbReference>
<proteinExistence type="inferred from homology"/>
<dbReference type="GO" id="GO:0020037">
    <property type="term" value="F:heme binding"/>
    <property type="evidence" value="ECO:0007669"/>
    <property type="project" value="InterPro"/>
</dbReference>
<dbReference type="InterPro" id="IPR036396">
    <property type="entry name" value="Cyt_P450_sf"/>
</dbReference>
<keyword evidence="5" id="KW-0479">Metal-binding</keyword>
<gene>
    <name evidence="11" type="ORF">CH063_05025</name>
</gene>
<protein>
    <submittedName>
        <fullName evidence="11">Cytochrome P450 52A11</fullName>
    </submittedName>
</protein>
<dbReference type="Gene3D" id="1.10.630.10">
    <property type="entry name" value="Cytochrome P450"/>
    <property type="match status" value="1"/>
</dbReference>
<dbReference type="InterPro" id="IPR002401">
    <property type="entry name" value="Cyt_P450_E_grp-I"/>
</dbReference>
<dbReference type="GO" id="GO:0016020">
    <property type="term" value="C:membrane"/>
    <property type="evidence" value="ECO:0007669"/>
    <property type="project" value="UniProtKB-SubCell"/>
</dbReference>
<dbReference type="PANTHER" id="PTHR24287">
    <property type="entry name" value="P450, PUTATIVE (EUROFUNG)-RELATED"/>
    <property type="match status" value="1"/>
</dbReference>
<accession>H1UXI9</accession>
<evidence type="ECO:0000256" key="3">
    <source>
        <dbReference type="ARBA" id="ARBA00010617"/>
    </source>
</evidence>
<sequence length="70" mass="8036">MAFTWMLYELARHPDVVRDLRQAIDAQIGLNSKPGYETLKDMKILSNIINETLRLDPPVPLNTRACLKLN</sequence>
<dbReference type="Pfam" id="PF00067">
    <property type="entry name" value="p450"/>
    <property type="match status" value="1"/>
</dbReference>
<evidence type="ECO:0000313" key="12">
    <source>
        <dbReference type="Proteomes" id="UP000007174"/>
    </source>
</evidence>
<evidence type="ECO:0000256" key="2">
    <source>
        <dbReference type="ARBA" id="ARBA00004167"/>
    </source>
</evidence>
<evidence type="ECO:0000256" key="9">
    <source>
        <dbReference type="ARBA" id="ARBA00023033"/>
    </source>
</evidence>
<keyword evidence="7" id="KW-0560">Oxidoreductase</keyword>
<dbReference type="VEuPathDB" id="FungiDB:CH63R_09569"/>
<dbReference type="InterPro" id="IPR047146">
    <property type="entry name" value="Cyt_P450_E_CYP52_fungi"/>
</dbReference>
<dbReference type="SUPFAM" id="SSF48264">
    <property type="entry name" value="Cytochrome P450"/>
    <property type="match status" value="1"/>
</dbReference>
<evidence type="ECO:0000256" key="5">
    <source>
        <dbReference type="ARBA" id="ARBA00022723"/>
    </source>
</evidence>
<dbReference type="PRINTS" id="PR00463">
    <property type="entry name" value="EP450I"/>
</dbReference>
<evidence type="ECO:0000313" key="11">
    <source>
        <dbReference type="EMBL" id="CCF32690.1"/>
    </source>
</evidence>
<evidence type="ECO:0000256" key="1">
    <source>
        <dbReference type="ARBA" id="ARBA00001971"/>
    </source>
</evidence>
<evidence type="ECO:0000256" key="6">
    <source>
        <dbReference type="ARBA" id="ARBA00022989"/>
    </source>
</evidence>
<evidence type="ECO:0000256" key="10">
    <source>
        <dbReference type="ARBA" id="ARBA00023136"/>
    </source>
</evidence>
<evidence type="ECO:0000256" key="4">
    <source>
        <dbReference type="ARBA" id="ARBA00022692"/>
    </source>
</evidence>
<dbReference type="Proteomes" id="UP000007174">
    <property type="component" value="Unassembled WGS sequence"/>
</dbReference>
<dbReference type="InterPro" id="IPR001128">
    <property type="entry name" value="Cyt_P450"/>
</dbReference>
<dbReference type="GO" id="GO:0005506">
    <property type="term" value="F:iron ion binding"/>
    <property type="evidence" value="ECO:0007669"/>
    <property type="project" value="InterPro"/>
</dbReference>
<comment type="subcellular location">
    <subcellularLocation>
        <location evidence="2">Membrane</location>
        <topology evidence="2">Single-pass membrane protein</topology>
    </subcellularLocation>
</comment>
<keyword evidence="8" id="KW-0408">Iron</keyword>
<keyword evidence="6" id="KW-1133">Transmembrane helix</keyword>
<organism evidence="11 12">
    <name type="scientific">Colletotrichum higginsianum (strain IMI 349063)</name>
    <name type="common">Crucifer anthracnose fungus</name>
    <dbReference type="NCBI Taxonomy" id="759273"/>
    <lineage>
        <taxon>Eukaryota</taxon>
        <taxon>Fungi</taxon>
        <taxon>Dikarya</taxon>
        <taxon>Ascomycota</taxon>
        <taxon>Pezizomycotina</taxon>
        <taxon>Sordariomycetes</taxon>
        <taxon>Hypocreomycetidae</taxon>
        <taxon>Glomerellales</taxon>
        <taxon>Glomerellaceae</taxon>
        <taxon>Colletotrichum</taxon>
        <taxon>Colletotrichum destructivum species complex</taxon>
    </lineage>
</organism>
<keyword evidence="10" id="KW-0472">Membrane</keyword>
<evidence type="ECO:0000256" key="7">
    <source>
        <dbReference type="ARBA" id="ARBA00023002"/>
    </source>
</evidence>
<keyword evidence="9" id="KW-0503">Monooxygenase</keyword>
<comment type="similarity">
    <text evidence="3">Belongs to the cytochrome P450 family.</text>
</comment>
<dbReference type="AlphaFoldDB" id="H1UXI9"/>
<keyword evidence="4" id="KW-0812">Transmembrane</keyword>
<dbReference type="GO" id="GO:0016705">
    <property type="term" value="F:oxidoreductase activity, acting on paired donors, with incorporation or reduction of molecular oxygen"/>
    <property type="evidence" value="ECO:0007669"/>
    <property type="project" value="InterPro"/>
</dbReference>
<dbReference type="GO" id="GO:0004497">
    <property type="term" value="F:monooxygenase activity"/>
    <property type="evidence" value="ECO:0007669"/>
    <property type="project" value="UniProtKB-KW"/>
</dbReference>
<reference evidence="12" key="1">
    <citation type="journal article" date="2012" name="Nat. Genet.">
        <title>Lifestyle transitions in plant pathogenic Colletotrichum fungi deciphered by genome and transcriptome analyses.</title>
        <authorList>
            <person name="O'Connell R.J."/>
            <person name="Thon M.R."/>
            <person name="Hacquard S."/>
            <person name="Amyotte S.G."/>
            <person name="Kleemann J."/>
            <person name="Torres M.F."/>
            <person name="Damm U."/>
            <person name="Buiate E.A."/>
            <person name="Epstein L."/>
            <person name="Alkan N."/>
            <person name="Altmueller J."/>
            <person name="Alvarado-Balderrama L."/>
            <person name="Bauser C.A."/>
            <person name="Becker C."/>
            <person name="Birren B.W."/>
            <person name="Chen Z."/>
            <person name="Choi J."/>
            <person name="Crouch J.A."/>
            <person name="Duvick J.P."/>
            <person name="Farman M.A."/>
            <person name="Gan P."/>
            <person name="Heiman D."/>
            <person name="Henrissat B."/>
            <person name="Howard R.J."/>
            <person name="Kabbage M."/>
            <person name="Koch C."/>
            <person name="Kracher B."/>
            <person name="Kubo Y."/>
            <person name="Law A.D."/>
            <person name="Lebrun M.-H."/>
            <person name="Lee Y.-H."/>
            <person name="Miyara I."/>
            <person name="Moore N."/>
            <person name="Neumann U."/>
            <person name="Nordstroem K."/>
            <person name="Panaccione D.G."/>
            <person name="Panstruga R."/>
            <person name="Place M."/>
            <person name="Proctor R.H."/>
            <person name="Prusky D."/>
            <person name="Rech G."/>
            <person name="Reinhardt R."/>
            <person name="Rollins J.A."/>
            <person name="Rounsley S."/>
            <person name="Schardl C.L."/>
            <person name="Schwartz D.C."/>
            <person name="Shenoy N."/>
            <person name="Shirasu K."/>
            <person name="Sikhakolli U.R."/>
            <person name="Stueber K."/>
            <person name="Sukno S.A."/>
            <person name="Sweigard J.A."/>
            <person name="Takano Y."/>
            <person name="Takahara H."/>
            <person name="Trail F."/>
            <person name="van der Does H.C."/>
            <person name="Voll L.M."/>
            <person name="Will I."/>
            <person name="Young S."/>
            <person name="Zeng Q."/>
            <person name="Zhang J."/>
            <person name="Zhou S."/>
            <person name="Dickman M.B."/>
            <person name="Schulze-Lefert P."/>
            <person name="Ver Loren van Themaat E."/>
            <person name="Ma L.-J."/>
            <person name="Vaillancourt L.J."/>
        </authorList>
    </citation>
    <scope>NUCLEOTIDE SEQUENCE [LARGE SCALE GENOMIC DNA]</scope>
    <source>
        <strain evidence="12">IMI 349063</strain>
    </source>
</reference>
<comment type="cofactor">
    <cofactor evidence="1">
        <name>heme</name>
        <dbReference type="ChEBI" id="CHEBI:30413"/>
    </cofactor>
</comment>
<dbReference type="HOGENOM" id="CLU_2747177_0_0_1"/>
<dbReference type="STRING" id="759273.H1UXI9"/>
<evidence type="ECO:0000256" key="8">
    <source>
        <dbReference type="ARBA" id="ARBA00023004"/>
    </source>
</evidence>
<dbReference type="EMBL" id="CACQ02000504">
    <property type="protein sequence ID" value="CCF32690.1"/>
    <property type="molecule type" value="Genomic_DNA"/>
</dbReference>